<protein>
    <submittedName>
        <fullName evidence="1">Uncharacterized protein</fullName>
    </submittedName>
</protein>
<reference evidence="1" key="1">
    <citation type="journal article" date="2021" name="Proc. Natl. Acad. Sci. U.S.A.">
        <title>A Catalog of Tens of Thousands of Viruses from Human Metagenomes Reveals Hidden Associations with Chronic Diseases.</title>
        <authorList>
            <person name="Tisza M.J."/>
            <person name="Buck C.B."/>
        </authorList>
    </citation>
    <scope>NUCLEOTIDE SEQUENCE</scope>
    <source>
        <strain evidence="1">Ct6rT12</strain>
    </source>
</reference>
<sequence length="196" mass="23548">MWRVDKEMLEKGISENEILKKDGCYDCTINKFMHFKSDKSQSEAIKIFLENDKKEMFTLNLFFKKATGEEIDFNLKHLNQLEYLLKINHNDIEWEQEEDNYKNIRLVSPNFKNKRIGVIVEVEEKKEDEKTKYDYKLKCFYEIENKRASFEIKKGKDAETYYYYLDKFGQNENTDVNIAEIFGEQKSLNDDDGFPF</sequence>
<proteinExistence type="predicted"/>
<evidence type="ECO:0000313" key="1">
    <source>
        <dbReference type="EMBL" id="DAG03368.1"/>
    </source>
</evidence>
<dbReference type="EMBL" id="BK016227">
    <property type="protein sequence ID" value="DAG03368.1"/>
    <property type="molecule type" value="Genomic_DNA"/>
</dbReference>
<accession>A0A8S5V9K1</accession>
<name>A0A8S5V9K1_9CAUD</name>
<organism evidence="1">
    <name type="scientific">Siphoviridae sp. ct6rT12</name>
    <dbReference type="NCBI Taxonomy" id="2825346"/>
    <lineage>
        <taxon>Viruses</taxon>
        <taxon>Duplodnaviria</taxon>
        <taxon>Heunggongvirae</taxon>
        <taxon>Uroviricota</taxon>
        <taxon>Caudoviricetes</taxon>
    </lineage>
</organism>